<reference evidence="3" key="1">
    <citation type="submission" date="2022-07" db="EMBL/GenBank/DDBJ databases">
        <title>Complete genome sequence of Salinispirillum sp. LH10-3-1 capable of multiple carbohydrate inversion isolated from a soda lake.</title>
        <authorList>
            <person name="Liu J."/>
            <person name="Zhai Y."/>
            <person name="Zhang H."/>
            <person name="Yang H."/>
            <person name="Qu J."/>
            <person name="Li J."/>
        </authorList>
    </citation>
    <scope>NUCLEOTIDE SEQUENCE</scope>
    <source>
        <strain evidence="3">LH 10-3-1</strain>
    </source>
</reference>
<dbReference type="AlphaFoldDB" id="A0AB38YH63"/>
<proteinExistence type="predicted"/>
<gene>
    <name evidence="3" type="ORF">NFC81_02465</name>
</gene>
<dbReference type="InterPro" id="IPR021255">
    <property type="entry name" value="DUF2807"/>
</dbReference>
<organism evidence="3">
    <name type="scientific">Salinispirillum sp. LH 10-3-1</name>
    <dbReference type="NCBI Taxonomy" id="2952525"/>
    <lineage>
        <taxon>Bacteria</taxon>
        <taxon>Pseudomonadati</taxon>
        <taxon>Pseudomonadota</taxon>
        <taxon>Gammaproteobacteria</taxon>
        <taxon>Oceanospirillales</taxon>
        <taxon>Saccharospirillaceae</taxon>
        <taxon>Salinispirillum</taxon>
    </lineage>
</organism>
<dbReference type="PANTHER" id="PTHR39200">
    <property type="entry name" value="HYPOTHETICAL EXPORTED PROTEIN"/>
    <property type="match status" value="1"/>
</dbReference>
<feature type="signal peptide" evidence="1">
    <location>
        <begin position="1"/>
        <end position="24"/>
    </location>
</feature>
<sequence>MFNLWRAPLTLAIFLLAVTHTTVAAELLRQEHPIADVRKVSVSSAVHLTVRQGATESLFIEAAQTDMNRVQVRQRGHHLELGADLGTPRFLFWLDRGRERDPIHFILEVRDLERLVVSGAVEATISELDAASFHLEVSGASKVTIDFLSAEATRIELSGTSRVAIDRLDSRTLDADVSGASRLEVSSGEPMAVLIARASGASHIDTMAVTTGEANVDVSAASRAYVRVQDQLNVTASAASQVEYAGNPRVQQNISGASSIRAQR</sequence>
<evidence type="ECO:0000313" key="3">
    <source>
        <dbReference type="EMBL" id="WLD58670.1"/>
    </source>
</evidence>
<dbReference type="Pfam" id="PF10988">
    <property type="entry name" value="DUF2807"/>
    <property type="match status" value="1"/>
</dbReference>
<dbReference type="Gene3D" id="2.160.20.120">
    <property type="match status" value="1"/>
</dbReference>
<feature type="chain" id="PRO_5044236385" evidence="1">
    <location>
        <begin position="25"/>
        <end position="264"/>
    </location>
</feature>
<accession>A0AB38YH63</accession>
<evidence type="ECO:0000259" key="2">
    <source>
        <dbReference type="Pfam" id="PF10988"/>
    </source>
</evidence>
<feature type="domain" description="Putative auto-transporter adhesin head GIN" evidence="2">
    <location>
        <begin position="39"/>
        <end position="248"/>
    </location>
</feature>
<dbReference type="EMBL" id="CP101717">
    <property type="protein sequence ID" value="WLD58670.1"/>
    <property type="molecule type" value="Genomic_DNA"/>
</dbReference>
<dbReference type="RefSeq" id="WP_304995956.1">
    <property type="nucleotide sequence ID" value="NZ_CP101717.1"/>
</dbReference>
<dbReference type="PANTHER" id="PTHR39200:SF1">
    <property type="entry name" value="AUTO-TRANSPORTER ADHESIN HEAD GIN DOMAIN-CONTAINING PROTEIN-RELATED"/>
    <property type="match status" value="1"/>
</dbReference>
<keyword evidence="1" id="KW-0732">Signal</keyword>
<evidence type="ECO:0000256" key="1">
    <source>
        <dbReference type="SAM" id="SignalP"/>
    </source>
</evidence>
<name>A0AB38YH63_9GAMM</name>
<protein>
    <submittedName>
        <fullName evidence="3">DUF2807 domain-containing protein</fullName>
    </submittedName>
</protein>